<name>A0A4Y2GG52_ARAVE</name>
<feature type="region of interest" description="Disordered" evidence="1">
    <location>
        <begin position="1"/>
        <end position="23"/>
    </location>
</feature>
<proteinExistence type="predicted"/>
<accession>A0A4Y2GG52</accession>
<organism evidence="2 3">
    <name type="scientific">Araneus ventricosus</name>
    <name type="common">Orbweaver spider</name>
    <name type="synonym">Epeira ventricosa</name>
    <dbReference type="NCBI Taxonomy" id="182803"/>
    <lineage>
        <taxon>Eukaryota</taxon>
        <taxon>Metazoa</taxon>
        <taxon>Ecdysozoa</taxon>
        <taxon>Arthropoda</taxon>
        <taxon>Chelicerata</taxon>
        <taxon>Arachnida</taxon>
        <taxon>Araneae</taxon>
        <taxon>Araneomorphae</taxon>
        <taxon>Entelegynae</taxon>
        <taxon>Araneoidea</taxon>
        <taxon>Araneidae</taxon>
        <taxon>Araneus</taxon>
    </lineage>
</organism>
<dbReference type="AlphaFoldDB" id="A0A4Y2GG52"/>
<comment type="caution">
    <text evidence="2">The sequence shown here is derived from an EMBL/GenBank/DDBJ whole genome shotgun (WGS) entry which is preliminary data.</text>
</comment>
<gene>
    <name evidence="2" type="ORF">AVEN_215342_1</name>
</gene>
<reference evidence="2 3" key="1">
    <citation type="journal article" date="2019" name="Sci. Rep.">
        <title>Orb-weaving spider Araneus ventricosus genome elucidates the spidroin gene catalogue.</title>
        <authorList>
            <person name="Kono N."/>
            <person name="Nakamura H."/>
            <person name="Ohtoshi R."/>
            <person name="Moran D.A.P."/>
            <person name="Shinohara A."/>
            <person name="Yoshida Y."/>
            <person name="Fujiwara M."/>
            <person name="Mori M."/>
            <person name="Tomita M."/>
            <person name="Arakawa K."/>
        </authorList>
    </citation>
    <scope>NUCLEOTIDE SEQUENCE [LARGE SCALE GENOMIC DNA]</scope>
</reference>
<evidence type="ECO:0000256" key="1">
    <source>
        <dbReference type="SAM" id="MobiDB-lite"/>
    </source>
</evidence>
<feature type="compositionally biased region" description="Low complexity" evidence="1">
    <location>
        <begin position="1"/>
        <end position="11"/>
    </location>
</feature>
<dbReference type="Proteomes" id="UP000499080">
    <property type="component" value="Unassembled WGS sequence"/>
</dbReference>
<evidence type="ECO:0000313" key="2">
    <source>
        <dbReference type="EMBL" id="GBM51699.1"/>
    </source>
</evidence>
<dbReference type="EMBL" id="BGPR01001346">
    <property type="protein sequence ID" value="GBM51699.1"/>
    <property type="molecule type" value="Genomic_DNA"/>
</dbReference>
<evidence type="ECO:0000313" key="3">
    <source>
        <dbReference type="Proteomes" id="UP000499080"/>
    </source>
</evidence>
<sequence length="132" mass="15064">MTRTTPELSTPSPSPSPHQREDVWPPAYDLACNRPNTLRIFGGIGLRAWSPLAGKPRPDHWTTTDSGFFRRKSIELRMSFVDATSTSSLFRNECLRSANKLWNARPGRGRTSLFSPHWERNGFFGSDFRCCF</sequence>
<protein>
    <submittedName>
        <fullName evidence="2">Uncharacterized protein</fullName>
    </submittedName>
</protein>
<keyword evidence="3" id="KW-1185">Reference proteome</keyword>